<feature type="domain" description="Calcineurin-like phosphoesterase" evidence="6">
    <location>
        <begin position="48"/>
        <end position="215"/>
    </location>
</feature>
<dbReference type="RefSeq" id="WP_130607911.1">
    <property type="nucleotide sequence ID" value="NZ_AP019400.1"/>
</dbReference>
<dbReference type="GO" id="GO:0046872">
    <property type="term" value="F:metal ion binding"/>
    <property type="evidence" value="ECO:0007669"/>
    <property type="project" value="UniProtKB-KW"/>
</dbReference>
<dbReference type="InterPro" id="IPR004843">
    <property type="entry name" value="Calcineurin-like_PHP"/>
</dbReference>
<dbReference type="OrthoDB" id="9780884at2"/>
<evidence type="ECO:0000256" key="4">
    <source>
        <dbReference type="ARBA" id="ARBA00061089"/>
    </source>
</evidence>
<comment type="similarity">
    <text evidence="4">Belongs to the metallophosphoesterase superfamily.</text>
</comment>
<dbReference type="CDD" id="cd07385">
    <property type="entry name" value="MPP_YkuE_C"/>
    <property type="match status" value="1"/>
</dbReference>
<keyword evidence="2" id="KW-0479">Metal-binding</keyword>
<keyword evidence="5" id="KW-1133">Transmembrane helix</keyword>
<reference evidence="7 8" key="1">
    <citation type="submission" date="2019-01" db="EMBL/GenBank/DDBJ databases">
        <title>Complete genome sequence of Cohnella hallensis HS21 isolated from Korean fir (Abies koreana) rhizospheric soil.</title>
        <authorList>
            <person name="Jiang L."/>
            <person name="Kang S.W."/>
            <person name="Kim S."/>
            <person name="Jung J."/>
            <person name="Kim C.Y."/>
            <person name="Kim D.H."/>
            <person name="Kim S.W."/>
            <person name="Lee J."/>
        </authorList>
    </citation>
    <scope>NUCLEOTIDE SEQUENCE [LARGE SCALE GENOMIC DNA]</scope>
    <source>
        <strain evidence="7 8">HS21</strain>
    </source>
</reference>
<dbReference type="GO" id="GO:0008758">
    <property type="term" value="F:UDP-2,3-diacylglucosamine hydrolase activity"/>
    <property type="evidence" value="ECO:0007669"/>
    <property type="project" value="TreeGrafter"/>
</dbReference>
<dbReference type="Gene3D" id="3.60.21.10">
    <property type="match status" value="1"/>
</dbReference>
<keyword evidence="5" id="KW-0472">Membrane</keyword>
<evidence type="ECO:0000256" key="2">
    <source>
        <dbReference type="ARBA" id="ARBA00022723"/>
    </source>
</evidence>
<keyword evidence="3" id="KW-0378">Hydrolase</keyword>
<dbReference type="InterPro" id="IPR029052">
    <property type="entry name" value="Metallo-depent_PP-like"/>
</dbReference>
<dbReference type="EMBL" id="AP019400">
    <property type="protein sequence ID" value="BBI32969.1"/>
    <property type="molecule type" value="Genomic_DNA"/>
</dbReference>
<comment type="cofactor">
    <cofactor evidence="1">
        <name>a divalent metal cation</name>
        <dbReference type="ChEBI" id="CHEBI:60240"/>
    </cofactor>
</comment>
<dbReference type="KEGG" id="cohn:KCTCHS21_23680"/>
<proteinExistence type="inferred from homology"/>
<evidence type="ECO:0000259" key="6">
    <source>
        <dbReference type="Pfam" id="PF00149"/>
    </source>
</evidence>
<dbReference type="Pfam" id="PF00149">
    <property type="entry name" value="Metallophos"/>
    <property type="match status" value="1"/>
</dbReference>
<evidence type="ECO:0000313" key="8">
    <source>
        <dbReference type="Proteomes" id="UP000289856"/>
    </source>
</evidence>
<dbReference type="InterPro" id="IPR051158">
    <property type="entry name" value="Metallophosphoesterase_sf"/>
</dbReference>
<dbReference type="Proteomes" id="UP000289856">
    <property type="component" value="Chromosome"/>
</dbReference>
<dbReference type="SUPFAM" id="SSF56300">
    <property type="entry name" value="Metallo-dependent phosphatases"/>
    <property type="match status" value="1"/>
</dbReference>
<dbReference type="AlphaFoldDB" id="A0A3T1D4M8"/>
<protein>
    <submittedName>
        <fullName evidence="7">Metallophosphoesterase</fullName>
    </submittedName>
</protein>
<keyword evidence="5" id="KW-0812">Transmembrane</keyword>
<accession>A0A3T1D4M8</accession>
<dbReference type="GO" id="GO:0009245">
    <property type="term" value="P:lipid A biosynthetic process"/>
    <property type="evidence" value="ECO:0007669"/>
    <property type="project" value="TreeGrafter"/>
</dbReference>
<evidence type="ECO:0000256" key="5">
    <source>
        <dbReference type="SAM" id="Phobius"/>
    </source>
</evidence>
<feature type="transmembrane region" description="Helical" evidence="5">
    <location>
        <begin position="6"/>
        <end position="23"/>
    </location>
</feature>
<evidence type="ECO:0000313" key="7">
    <source>
        <dbReference type="EMBL" id="BBI32969.1"/>
    </source>
</evidence>
<sequence>MLIYLIFGFVIISILICTYGVFIEPRRLTISRHTISSPLIPEGFHGITIVQFSDTHIGPHYSLQQLDELITAINSLQPDIVVFTGDLFDSRGKTNATDNDPTSILARIHAPLGKFAVYGNHDFGYTRKIRTSGSFLNQAGFKVIINDLLKVRLPAGEFITIAGLDDYVLGQPAARKTLSALKQEGFNLLLTHEPDVADSLAQYPVDLQLSGHSHGGQVHLPILGALIRTSLGRRYVRGMYSIQSKSRGLRPYLLFVNRGIGTTRIRIRIGSAPELSVFTLNRE</sequence>
<keyword evidence="8" id="KW-1185">Reference proteome</keyword>
<gene>
    <name evidence="7" type="ORF">KCTCHS21_23680</name>
</gene>
<dbReference type="PANTHER" id="PTHR31302:SF25">
    <property type="entry name" value="PHOSPHOESTERASE"/>
    <property type="match status" value="1"/>
</dbReference>
<dbReference type="FunFam" id="3.60.21.10:FF:000028">
    <property type="entry name" value="Putative metallophosphoesterase"/>
    <property type="match status" value="1"/>
</dbReference>
<organism evidence="7 8">
    <name type="scientific">Cohnella abietis</name>
    <dbReference type="NCBI Taxonomy" id="2507935"/>
    <lineage>
        <taxon>Bacteria</taxon>
        <taxon>Bacillati</taxon>
        <taxon>Bacillota</taxon>
        <taxon>Bacilli</taxon>
        <taxon>Bacillales</taxon>
        <taxon>Paenibacillaceae</taxon>
        <taxon>Cohnella</taxon>
    </lineage>
</organism>
<dbReference type="GO" id="GO:0016020">
    <property type="term" value="C:membrane"/>
    <property type="evidence" value="ECO:0007669"/>
    <property type="project" value="GOC"/>
</dbReference>
<evidence type="ECO:0000256" key="3">
    <source>
        <dbReference type="ARBA" id="ARBA00022801"/>
    </source>
</evidence>
<dbReference type="PANTHER" id="PTHR31302">
    <property type="entry name" value="TRANSMEMBRANE PROTEIN WITH METALLOPHOSPHOESTERASE DOMAIN-RELATED"/>
    <property type="match status" value="1"/>
</dbReference>
<name>A0A3T1D4M8_9BACL</name>
<evidence type="ECO:0000256" key="1">
    <source>
        <dbReference type="ARBA" id="ARBA00001968"/>
    </source>
</evidence>